<dbReference type="Proteomes" id="UP000190188">
    <property type="component" value="Unassembled WGS sequence"/>
</dbReference>
<comment type="caution">
    <text evidence="1">The sequence shown here is derived from an EMBL/GenBank/DDBJ whole genome shotgun (WGS) entry which is preliminary data.</text>
</comment>
<dbReference type="EMBL" id="MSZX01000009">
    <property type="protein sequence ID" value="OPA75276.1"/>
    <property type="molecule type" value="Genomic_DNA"/>
</dbReference>
<dbReference type="STRING" id="1324314.BVG16_22020"/>
<reference evidence="1 2" key="1">
    <citation type="submission" date="2017-01" db="EMBL/GenBank/DDBJ databases">
        <title>Genome analysis of Paenibacillus selenitrireducens ES3-24.</title>
        <authorList>
            <person name="Xu D."/>
            <person name="Yao R."/>
            <person name="Zheng S."/>
        </authorList>
    </citation>
    <scope>NUCLEOTIDE SEQUENCE [LARGE SCALE GENOMIC DNA]</scope>
    <source>
        <strain evidence="1 2">ES3-24</strain>
    </source>
</reference>
<evidence type="ECO:0000313" key="1">
    <source>
        <dbReference type="EMBL" id="OPA75276.1"/>
    </source>
</evidence>
<protein>
    <submittedName>
        <fullName evidence="1">Uncharacterized protein</fullName>
    </submittedName>
</protein>
<dbReference type="PROSITE" id="PS51257">
    <property type="entry name" value="PROKAR_LIPOPROTEIN"/>
    <property type="match status" value="1"/>
</dbReference>
<evidence type="ECO:0000313" key="2">
    <source>
        <dbReference type="Proteomes" id="UP000190188"/>
    </source>
</evidence>
<keyword evidence="2" id="KW-1185">Reference proteome</keyword>
<dbReference type="AlphaFoldDB" id="A0A1T2X6H1"/>
<name>A0A1T2X6H1_9BACL</name>
<organism evidence="1 2">
    <name type="scientific">Paenibacillus selenitireducens</name>
    <dbReference type="NCBI Taxonomy" id="1324314"/>
    <lineage>
        <taxon>Bacteria</taxon>
        <taxon>Bacillati</taxon>
        <taxon>Bacillota</taxon>
        <taxon>Bacilli</taxon>
        <taxon>Bacillales</taxon>
        <taxon>Paenibacillaceae</taxon>
        <taxon>Paenibacillus</taxon>
    </lineage>
</organism>
<gene>
    <name evidence="1" type="ORF">BVG16_22020</name>
</gene>
<accession>A0A1T2X6H1</accession>
<proteinExistence type="predicted"/>
<sequence length="162" mass="17824">MRWMNMKIIYSVMIIVVLAFTSACSILDHSKVGEPASHESTVKDTEKQGSTESVTPILIVVDQTEQPGMNGNAFTFQVEQLPKGYALASMAWHSKKTQMNTTLVEAANNGATGDDGFYISGDGQFSGFIYPDAMKGEEGKVLFVFKNETGNELTWQKELTLK</sequence>